<accession>A0A1J5S2N3</accession>
<protein>
    <submittedName>
        <fullName evidence="2">Uncharacterized protein</fullName>
    </submittedName>
</protein>
<comment type="caution">
    <text evidence="2">The sequence shown here is derived from an EMBL/GenBank/DDBJ whole genome shotgun (WGS) entry which is preliminary data.</text>
</comment>
<proteinExistence type="predicted"/>
<keyword evidence="1" id="KW-1133">Transmembrane helix</keyword>
<keyword evidence="1" id="KW-0812">Transmembrane</keyword>
<sequence length="85" mass="9550">MELFPLVVLVGIGYLIFSLFKKHLSIPTFDNYRSRYPELVKDGKIKCHKCSGSDIFVKSVGNTPTSILNHHLCKTCGTTLFRSST</sequence>
<reference evidence="2" key="1">
    <citation type="submission" date="2016-10" db="EMBL/GenBank/DDBJ databases">
        <title>Sequence of Gallionella enrichment culture.</title>
        <authorList>
            <person name="Poehlein A."/>
            <person name="Muehling M."/>
            <person name="Daniel R."/>
        </authorList>
    </citation>
    <scope>NUCLEOTIDE SEQUENCE</scope>
</reference>
<dbReference type="EMBL" id="MLJW01000118">
    <property type="protein sequence ID" value="OIQ98500.1"/>
    <property type="molecule type" value="Genomic_DNA"/>
</dbReference>
<keyword evidence="1" id="KW-0472">Membrane</keyword>
<name>A0A1J5S2N3_9ZZZZ</name>
<dbReference type="AlphaFoldDB" id="A0A1J5S2N3"/>
<gene>
    <name evidence="2" type="ORF">GALL_194750</name>
</gene>
<organism evidence="2">
    <name type="scientific">mine drainage metagenome</name>
    <dbReference type="NCBI Taxonomy" id="410659"/>
    <lineage>
        <taxon>unclassified sequences</taxon>
        <taxon>metagenomes</taxon>
        <taxon>ecological metagenomes</taxon>
    </lineage>
</organism>
<evidence type="ECO:0000313" key="2">
    <source>
        <dbReference type="EMBL" id="OIQ98500.1"/>
    </source>
</evidence>
<evidence type="ECO:0000256" key="1">
    <source>
        <dbReference type="SAM" id="Phobius"/>
    </source>
</evidence>
<feature type="transmembrane region" description="Helical" evidence="1">
    <location>
        <begin position="6"/>
        <end position="24"/>
    </location>
</feature>